<dbReference type="PROSITE" id="PS51071">
    <property type="entry name" value="HTH_RPIR"/>
    <property type="match status" value="1"/>
</dbReference>
<dbReference type="SUPFAM" id="SSF53697">
    <property type="entry name" value="SIS domain"/>
    <property type="match status" value="1"/>
</dbReference>
<organism evidence="6 7">
    <name type="scientific">Staphylococcus massiliensis S46</name>
    <dbReference type="NCBI Taxonomy" id="1229783"/>
    <lineage>
        <taxon>Bacteria</taxon>
        <taxon>Bacillati</taxon>
        <taxon>Bacillota</taxon>
        <taxon>Bacilli</taxon>
        <taxon>Bacillales</taxon>
        <taxon>Staphylococcaceae</taxon>
        <taxon>Staphylococcus</taxon>
    </lineage>
</organism>
<dbReference type="Pfam" id="PF01380">
    <property type="entry name" value="SIS"/>
    <property type="match status" value="1"/>
</dbReference>
<keyword evidence="3" id="KW-0804">Transcription</keyword>
<dbReference type="Pfam" id="PF01418">
    <property type="entry name" value="HTH_6"/>
    <property type="match status" value="1"/>
</dbReference>
<evidence type="ECO:0000259" key="4">
    <source>
        <dbReference type="PROSITE" id="PS51071"/>
    </source>
</evidence>
<evidence type="ECO:0000256" key="2">
    <source>
        <dbReference type="ARBA" id="ARBA00023125"/>
    </source>
</evidence>
<dbReference type="Gene3D" id="1.10.10.10">
    <property type="entry name" value="Winged helix-like DNA-binding domain superfamily/Winged helix DNA-binding domain"/>
    <property type="match status" value="1"/>
</dbReference>
<dbReference type="GO" id="GO:0097367">
    <property type="term" value="F:carbohydrate derivative binding"/>
    <property type="evidence" value="ECO:0007669"/>
    <property type="project" value="InterPro"/>
</dbReference>
<gene>
    <name evidence="6" type="ORF">C273_02793</name>
</gene>
<dbReference type="InterPro" id="IPR001347">
    <property type="entry name" value="SIS_dom"/>
</dbReference>
<evidence type="ECO:0000256" key="1">
    <source>
        <dbReference type="ARBA" id="ARBA00023015"/>
    </source>
</evidence>
<dbReference type="OrthoDB" id="1648815at2"/>
<dbReference type="InterPro" id="IPR046348">
    <property type="entry name" value="SIS_dom_sf"/>
</dbReference>
<protein>
    <submittedName>
        <fullName evidence="6">Transcriptional regulator</fullName>
    </submittedName>
</protein>
<evidence type="ECO:0000259" key="5">
    <source>
        <dbReference type="PROSITE" id="PS51464"/>
    </source>
</evidence>
<dbReference type="RefSeq" id="WP_009382414.1">
    <property type="nucleotide sequence ID" value="NZ_AMSQ01000003.1"/>
</dbReference>
<feature type="domain" description="SIS" evidence="5">
    <location>
        <begin position="111"/>
        <end position="251"/>
    </location>
</feature>
<dbReference type="InterPro" id="IPR047640">
    <property type="entry name" value="RpiR-like"/>
</dbReference>
<dbReference type="Gene3D" id="3.40.50.10490">
    <property type="entry name" value="Glucose-6-phosphate isomerase like protein, domain 1"/>
    <property type="match status" value="1"/>
</dbReference>
<keyword evidence="2" id="KW-0238">DNA-binding</keyword>
<dbReference type="GO" id="GO:0003700">
    <property type="term" value="F:DNA-binding transcription factor activity"/>
    <property type="evidence" value="ECO:0007669"/>
    <property type="project" value="InterPro"/>
</dbReference>
<name>K9AS53_9STAP</name>
<dbReference type="AlphaFoldDB" id="K9AS53"/>
<dbReference type="STRING" id="1229783.C273_02793"/>
<dbReference type="InterPro" id="IPR000281">
    <property type="entry name" value="HTH_RpiR"/>
</dbReference>
<sequence>MKFANRVQRYQHLFTKTDRKIVQFIQDNGYDDAFSSISSLAYIIGTSPATITRFSNKLHYLNFQDMKFSLQQEMTEQTIENSPLIQKMHKYHQNIIQQTGEFLSNEKVNQFVKHLQVSKQINYAGLGSSGLSATEFYYRTSRMGLNGSVSTDAHQMIISASLLSSSDTFVAISNSGRTKELIAAAKVAHEQGATVVVITNYEGSPLTECADLVLITSDQSRIRDAQFVNSQIATMFLIDIVSYLLLEDDYLRKVYLHTKDVILDSVEAPDK</sequence>
<evidence type="ECO:0000313" key="6">
    <source>
        <dbReference type="EMBL" id="EKU50159.1"/>
    </source>
</evidence>
<proteinExistence type="predicted"/>
<dbReference type="InterPro" id="IPR035472">
    <property type="entry name" value="RpiR-like_SIS"/>
</dbReference>
<dbReference type="SUPFAM" id="SSF46689">
    <property type="entry name" value="Homeodomain-like"/>
    <property type="match status" value="1"/>
</dbReference>
<accession>K9AS53</accession>
<keyword evidence="1" id="KW-0805">Transcription regulation</keyword>
<comment type="caution">
    <text evidence="6">The sequence shown here is derived from an EMBL/GenBank/DDBJ whole genome shotgun (WGS) entry which is preliminary data.</text>
</comment>
<dbReference type="Proteomes" id="UP000009885">
    <property type="component" value="Unassembled WGS sequence"/>
</dbReference>
<dbReference type="InterPro" id="IPR036388">
    <property type="entry name" value="WH-like_DNA-bd_sf"/>
</dbReference>
<evidence type="ECO:0000256" key="3">
    <source>
        <dbReference type="ARBA" id="ARBA00023163"/>
    </source>
</evidence>
<keyword evidence="7" id="KW-1185">Reference proteome</keyword>
<evidence type="ECO:0000313" key="7">
    <source>
        <dbReference type="Proteomes" id="UP000009885"/>
    </source>
</evidence>
<dbReference type="InterPro" id="IPR009057">
    <property type="entry name" value="Homeodomain-like_sf"/>
</dbReference>
<feature type="domain" description="HTH rpiR-type" evidence="4">
    <location>
        <begin position="1"/>
        <end position="77"/>
    </location>
</feature>
<dbReference type="EMBL" id="AMSQ01000003">
    <property type="protein sequence ID" value="EKU50159.1"/>
    <property type="molecule type" value="Genomic_DNA"/>
</dbReference>
<dbReference type="PATRIC" id="fig|1229783.3.peg.565"/>
<dbReference type="GO" id="GO:0003677">
    <property type="term" value="F:DNA binding"/>
    <property type="evidence" value="ECO:0007669"/>
    <property type="project" value="UniProtKB-KW"/>
</dbReference>
<dbReference type="eggNOG" id="COG1737">
    <property type="taxonomic scope" value="Bacteria"/>
</dbReference>
<dbReference type="PANTHER" id="PTHR30514">
    <property type="entry name" value="GLUCOKINASE"/>
    <property type="match status" value="1"/>
</dbReference>
<dbReference type="PROSITE" id="PS51464">
    <property type="entry name" value="SIS"/>
    <property type="match status" value="1"/>
</dbReference>
<reference evidence="6 7" key="1">
    <citation type="journal article" date="2013" name="Genome Announc.">
        <title>Genome Sequence of Staphylococcus massiliensis Strain S46, Isolated from the Surface of Healthy Human Skin.</title>
        <authorList>
            <person name="Srivastav R."/>
            <person name="Singh A."/>
            <person name="Jangir P.K."/>
            <person name="Kumari C."/>
            <person name="Muduli S."/>
            <person name="Sharma R."/>
        </authorList>
    </citation>
    <scope>NUCLEOTIDE SEQUENCE [LARGE SCALE GENOMIC DNA]</scope>
    <source>
        <strain evidence="6 7">S46</strain>
    </source>
</reference>
<dbReference type="CDD" id="cd05013">
    <property type="entry name" value="SIS_RpiR"/>
    <property type="match status" value="1"/>
</dbReference>
<dbReference type="GO" id="GO:1901135">
    <property type="term" value="P:carbohydrate derivative metabolic process"/>
    <property type="evidence" value="ECO:0007669"/>
    <property type="project" value="InterPro"/>
</dbReference>
<dbReference type="PANTHER" id="PTHR30514:SF21">
    <property type="entry name" value="RPIR-FAMILY TRANSCRIPTIONAL REGULATOR"/>
    <property type="match status" value="1"/>
</dbReference>